<feature type="domain" description="SAM-dependent methyltransferase TRM5/TYW2-type" evidence="12">
    <location>
        <begin position="156"/>
        <end position="425"/>
    </location>
</feature>
<evidence type="ECO:0000256" key="6">
    <source>
        <dbReference type="ARBA" id="ARBA00022694"/>
    </source>
</evidence>
<dbReference type="Proteomes" id="UP001152888">
    <property type="component" value="Unassembled WGS sequence"/>
</dbReference>
<sequence>MPSLGNKFFQLPFSRISAYLKVPQQNMYNLLKPPEAVLGMTVLKRELFDKVVEVPVLILKDIKLSSVVPVLKKYLLKVENLKPIQHATKEVLIYLNPLIVKQWDDISEDDRQKLFHEAIKKDCLKNIPYTFNYDNFSAEDILRAVLPPDKEGLSSFTKVGHIVHVNLREHLLPYKNVIAKILFDKVPGCRTVVNKANIIDNTYRNFEMEVLTGDPDMLTTIKENNCRFKFDFSKVYWNSRLCTEHERIVKKLQGGDILFDVFAGVGPFAVPAGKKKCTVFANDLNPESFNWLKYNFEENKVNKTHYNLYNKDGHDFIKDDVKMHLPKFLESGKNVYITMNLPAMALEFLNDFVGLFKNETLPEYSKPPLIYVYCFAKGEDYMEITKNKIKETVSYDLSDKIVDIFRVRSVSSLKEMMRVTLRLERDILIADRKRKLDDDSSEVENKKAILGVLTLWYGIYIFHVY</sequence>
<dbReference type="OrthoDB" id="408788at2759"/>
<comment type="function">
    <text evidence="11">Specifically methylates the N1 position of guanosine-37 in various cytoplasmic and mitochondrial tRNAs. Methylation is not dependent on the nature of the nucleoside 5' of the target nucleoside. This is the first step in the biosynthesis of wybutosine (yW), a modified base adjacent to the anticodon of tRNAs and required for accurate decoding.</text>
</comment>
<dbReference type="GO" id="GO:0070901">
    <property type="term" value="P:mitochondrial tRNA methylation"/>
    <property type="evidence" value="ECO:0007669"/>
    <property type="project" value="TreeGrafter"/>
</dbReference>
<comment type="caution">
    <text evidence="13">The sequence shown here is derived from an EMBL/GenBank/DDBJ whole genome shotgun (WGS) entry which is preliminary data.</text>
</comment>
<dbReference type="GO" id="GO:0005634">
    <property type="term" value="C:nucleus"/>
    <property type="evidence" value="ECO:0007669"/>
    <property type="project" value="UniProtKB-SubCell"/>
</dbReference>
<dbReference type="EC" id="2.1.1.228" evidence="11"/>
<dbReference type="HAMAP" id="MF_03152">
    <property type="entry name" value="TRM5"/>
    <property type="match status" value="1"/>
</dbReference>
<feature type="binding site" evidence="11">
    <location>
        <begin position="312"/>
        <end position="313"/>
    </location>
    <ligand>
        <name>S-adenosyl-L-methionine</name>
        <dbReference type="ChEBI" id="CHEBI:59789"/>
    </ligand>
</feature>
<keyword evidence="5 11" id="KW-0949">S-adenosyl-L-methionine</keyword>
<dbReference type="InterPro" id="IPR029063">
    <property type="entry name" value="SAM-dependent_MTases_sf"/>
</dbReference>
<name>A0A9P0KFK4_ACAOB</name>
<keyword evidence="3 11" id="KW-0489">Methyltransferase</keyword>
<gene>
    <name evidence="13" type="ORF">ACAOBT_LOCUS11194</name>
</gene>
<dbReference type="GO" id="GO:0002939">
    <property type="term" value="P:tRNA N1-guanine methylation"/>
    <property type="evidence" value="ECO:0007669"/>
    <property type="project" value="TreeGrafter"/>
</dbReference>
<organism evidence="13 14">
    <name type="scientific">Acanthoscelides obtectus</name>
    <name type="common">Bean weevil</name>
    <name type="synonym">Bruchus obtectus</name>
    <dbReference type="NCBI Taxonomy" id="200917"/>
    <lineage>
        <taxon>Eukaryota</taxon>
        <taxon>Metazoa</taxon>
        <taxon>Ecdysozoa</taxon>
        <taxon>Arthropoda</taxon>
        <taxon>Hexapoda</taxon>
        <taxon>Insecta</taxon>
        <taxon>Pterygota</taxon>
        <taxon>Neoptera</taxon>
        <taxon>Endopterygota</taxon>
        <taxon>Coleoptera</taxon>
        <taxon>Polyphaga</taxon>
        <taxon>Cucujiformia</taxon>
        <taxon>Chrysomeloidea</taxon>
        <taxon>Chrysomelidae</taxon>
        <taxon>Bruchinae</taxon>
        <taxon>Bruchini</taxon>
        <taxon>Acanthoscelides</taxon>
    </lineage>
</organism>
<evidence type="ECO:0000256" key="5">
    <source>
        <dbReference type="ARBA" id="ARBA00022691"/>
    </source>
</evidence>
<dbReference type="EMBL" id="CAKOFQ010006827">
    <property type="protein sequence ID" value="CAH1974600.1"/>
    <property type="molecule type" value="Genomic_DNA"/>
</dbReference>
<dbReference type="FunFam" id="3.30.300.110:FF:000001">
    <property type="entry name" value="tRNA (guanine(37)-N1)-methyltransferase"/>
    <property type="match status" value="1"/>
</dbReference>
<feature type="binding site" evidence="11">
    <location>
        <position position="245"/>
    </location>
    <ligand>
        <name>S-adenosyl-L-methionine</name>
        <dbReference type="ChEBI" id="CHEBI:59789"/>
    </ligand>
</feature>
<proteinExistence type="inferred from homology"/>
<evidence type="ECO:0000313" key="14">
    <source>
        <dbReference type="Proteomes" id="UP001152888"/>
    </source>
</evidence>
<evidence type="ECO:0000313" key="13">
    <source>
        <dbReference type="EMBL" id="CAH1974600.1"/>
    </source>
</evidence>
<accession>A0A9P0KFK4</accession>
<dbReference type="InterPro" id="IPR030382">
    <property type="entry name" value="MeTrfase_TRM5/TYW2"/>
</dbReference>
<comment type="similarity">
    <text evidence="1">Belongs to the class I-like SAM-binding methyltransferase superfamily. TRM5/TYW2 family.</text>
</comment>
<dbReference type="InterPro" id="IPR025792">
    <property type="entry name" value="tRNA_Gua_MeTrfase_euk"/>
</dbReference>
<reference evidence="13" key="1">
    <citation type="submission" date="2022-03" db="EMBL/GenBank/DDBJ databases">
        <authorList>
            <person name="Sayadi A."/>
        </authorList>
    </citation>
    <scope>NUCLEOTIDE SEQUENCE</scope>
</reference>
<dbReference type="PANTHER" id="PTHR23245">
    <property type="entry name" value="TRNA METHYLTRANSFERASE"/>
    <property type="match status" value="1"/>
</dbReference>
<comment type="similarity">
    <text evidence="11">Belongs to the TRM5 / TYW2 family.</text>
</comment>
<feature type="binding site" evidence="11">
    <location>
        <position position="340"/>
    </location>
    <ligand>
        <name>S-adenosyl-L-methionine</name>
        <dbReference type="ChEBI" id="CHEBI:59789"/>
    </ligand>
</feature>
<keyword evidence="4 11" id="KW-0808">Transferase</keyword>
<evidence type="ECO:0000256" key="9">
    <source>
        <dbReference type="ARBA" id="ARBA00045951"/>
    </source>
</evidence>
<dbReference type="PROSITE" id="PS51684">
    <property type="entry name" value="SAM_MT_TRM5_TYW2"/>
    <property type="match status" value="1"/>
</dbReference>
<dbReference type="GO" id="GO:0052906">
    <property type="term" value="F:tRNA (guanine(37)-N1)-methyltransferase activity"/>
    <property type="evidence" value="ECO:0007669"/>
    <property type="project" value="UniProtKB-UniRule"/>
</dbReference>
<comment type="subcellular location">
    <subcellularLocation>
        <location evidence="11">Mitochondrion matrix</location>
    </subcellularLocation>
    <subcellularLocation>
        <location evidence="11">Nucleus</location>
    </subcellularLocation>
    <subcellularLocation>
        <location evidence="11">Cytoplasm</location>
    </subcellularLocation>
    <text evidence="11">Predominantly in the mitochondria and in the nucleus.</text>
</comment>
<evidence type="ECO:0000256" key="11">
    <source>
        <dbReference type="HAMAP-Rule" id="MF_03152"/>
    </source>
</evidence>
<comment type="function">
    <text evidence="9">Involved in mitochondrial tRNA methylation. Specifically methylates the N1 position of guanosine-37 in various tRNAs. Methylation is not dependent on the nature of the nucleoside 5' of the target nucleoside. This is the first step in the biosynthesis of wybutosine (yW), a modified base adjacent to the anticodon of tRNAs and required for accurate decoding.</text>
</comment>
<evidence type="ECO:0000256" key="4">
    <source>
        <dbReference type="ARBA" id="ARBA00022679"/>
    </source>
</evidence>
<keyword evidence="14" id="KW-1185">Reference proteome</keyword>
<dbReference type="SUPFAM" id="SSF53335">
    <property type="entry name" value="S-adenosyl-L-methionine-dependent methyltransferases"/>
    <property type="match status" value="1"/>
</dbReference>
<dbReference type="InterPro" id="IPR056744">
    <property type="entry name" value="TRM5/TYW2-like_N"/>
</dbReference>
<dbReference type="GO" id="GO:0005759">
    <property type="term" value="C:mitochondrial matrix"/>
    <property type="evidence" value="ECO:0007669"/>
    <property type="project" value="UniProtKB-SubCell"/>
</dbReference>
<comment type="subunit">
    <text evidence="11">Monomer.</text>
</comment>
<evidence type="ECO:0000259" key="12">
    <source>
        <dbReference type="PROSITE" id="PS51684"/>
    </source>
</evidence>
<dbReference type="Gene3D" id="3.40.50.150">
    <property type="entry name" value="Vaccinia Virus protein VP39"/>
    <property type="match status" value="1"/>
</dbReference>
<keyword evidence="2 11" id="KW-0963">Cytoplasm</keyword>
<keyword evidence="8 11" id="KW-0539">Nucleus</keyword>
<dbReference type="Pfam" id="PF25133">
    <property type="entry name" value="TYW2_N_2"/>
    <property type="match status" value="1"/>
</dbReference>
<comment type="catalytic activity">
    <reaction evidence="10 11">
        <text>guanosine(37) in tRNA + S-adenosyl-L-methionine = N(1)-methylguanosine(37) in tRNA + S-adenosyl-L-homocysteine + H(+)</text>
        <dbReference type="Rhea" id="RHEA:36899"/>
        <dbReference type="Rhea" id="RHEA-COMP:10145"/>
        <dbReference type="Rhea" id="RHEA-COMP:10147"/>
        <dbReference type="ChEBI" id="CHEBI:15378"/>
        <dbReference type="ChEBI" id="CHEBI:57856"/>
        <dbReference type="ChEBI" id="CHEBI:59789"/>
        <dbReference type="ChEBI" id="CHEBI:73542"/>
        <dbReference type="ChEBI" id="CHEBI:74269"/>
        <dbReference type="EC" id="2.1.1.228"/>
    </reaction>
</comment>
<dbReference type="Gene3D" id="3.30.300.110">
    <property type="entry name" value="Met-10+ protein-like domains"/>
    <property type="match status" value="1"/>
</dbReference>
<evidence type="ECO:0000256" key="1">
    <source>
        <dbReference type="ARBA" id="ARBA00009775"/>
    </source>
</evidence>
<dbReference type="InterPro" id="IPR056743">
    <property type="entry name" value="TRM5-TYW2-like_MTfase"/>
</dbReference>
<dbReference type="AlphaFoldDB" id="A0A9P0KFK4"/>
<evidence type="ECO:0000256" key="3">
    <source>
        <dbReference type="ARBA" id="ARBA00022603"/>
    </source>
</evidence>
<evidence type="ECO:0000256" key="2">
    <source>
        <dbReference type="ARBA" id="ARBA00022490"/>
    </source>
</evidence>
<evidence type="ECO:0000256" key="8">
    <source>
        <dbReference type="ARBA" id="ARBA00023242"/>
    </source>
</evidence>
<protein>
    <recommendedName>
        <fullName evidence="11">tRNA (guanine(37)-N1)-methyltransferase</fullName>
        <ecNumber evidence="11">2.1.1.228</ecNumber>
    </recommendedName>
    <alternativeName>
        <fullName evidence="11">M1G-methyltransferase</fullName>
    </alternativeName>
    <alternativeName>
        <fullName evidence="11">tRNA [GM37] methyltransferase</fullName>
    </alternativeName>
    <alternativeName>
        <fullName evidence="11">tRNA methyltransferase 5 homolog</fullName>
    </alternativeName>
</protein>
<evidence type="ECO:0000256" key="10">
    <source>
        <dbReference type="ARBA" id="ARBA00047783"/>
    </source>
</evidence>
<feature type="binding site" evidence="11">
    <location>
        <begin position="283"/>
        <end position="284"/>
    </location>
    <ligand>
        <name>S-adenosyl-L-methionine</name>
        <dbReference type="ChEBI" id="CHEBI:59789"/>
    </ligand>
</feature>
<dbReference type="PANTHER" id="PTHR23245:SF36">
    <property type="entry name" value="TRNA (GUANINE(37)-N1)-METHYLTRANSFERASE"/>
    <property type="match status" value="1"/>
</dbReference>
<evidence type="ECO:0000256" key="7">
    <source>
        <dbReference type="ARBA" id="ARBA00023128"/>
    </source>
</evidence>
<dbReference type="Pfam" id="PF02475">
    <property type="entry name" value="TRM5-TYW2_MTfase"/>
    <property type="match status" value="1"/>
</dbReference>
<keyword evidence="6 11" id="KW-0819">tRNA processing</keyword>
<keyword evidence="7 11" id="KW-0496">Mitochondrion</keyword>